<accession>A0A4R1GEI4</accession>
<sequence>MLNFEELEFKKGNYCIFILPEVEKQIRDLRDANSRVKILRWLDILSERIPNNPEQWKKLKGESCQNVFELKPKPYRLGCLVVDRFILVVHMWRVQKDRSRRKSKEVEKACLKAEEVRDEFERFVRRVQVLRRVHL</sequence>
<dbReference type="Proteomes" id="UP000295777">
    <property type="component" value="Unassembled WGS sequence"/>
</dbReference>
<name>A0A4R1GEI4_9BACT</name>
<dbReference type="Gene3D" id="3.30.2310.20">
    <property type="entry name" value="RelE-like"/>
    <property type="match status" value="1"/>
</dbReference>
<keyword evidence="2" id="KW-1185">Reference proteome</keyword>
<evidence type="ECO:0000313" key="1">
    <source>
        <dbReference type="EMBL" id="TCK05211.1"/>
    </source>
</evidence>
<protein>
    <recommendedName>
        <fullName evidence="3">Phage derived Gp49-like protein DUF891</fullName>
    </recommendedName>
</protein>
<evidence type="ECO:0000313" key="2">
    <source>
        <dbReference type="Proteomes" id="UP000295777"/>
    </source>
</evidence>
<dbReference type="RefSeq" id="WP_132525731.1">
    <property type="nucleotide sequence ID" value="NZ_SMFV01000002.1"/>
</dbReference>
<dbReference type="SUPFAM" id="SSF143011">
    <property type="entry name" value="RelE-like"/>
    <property type="match status" value="1"/>
</dbReference>
<evidence type="ECO:0008006" key="3">
    <source>
        <dbReference type="Google" id="ProtNLM"/>
    </source>
</evidence>
<comment type="caution">
    <text evidence="1">The sequence shown here is derived from an EMBL/GenBank/DDBJ whole genome shotgun (WGS) entry which is preliminary data.</text>
</comment>
<reference evidence="1 2" key="1">
    <citation type="submission" date="2019-03" db="EMBL/GenBank/DDBJ databases">
        <title>Genomic Encyclopedia of Archaeal and Bacterial Type Strains, Phase II (KMG-II): from individual species to whole genera.</title>
        <authorList>
            <person name="Goeker M."/>
        </authorList>
    </citation>
    <scope>NUCLEOTIDE SEQUENCE [LARGE SCALE GENOMIC DNA]</scope>
    <source>
        <strain evidence="1 2">DSM 24425</strain>
    </source>
</reference>
<dbReference type="OrthoDB" id="573082at2"/>
<gene>
    <name evidence="1" type="ORF">CLV27_0637</name>
</gene>
<dbReference type="EMBL" id="SMFV01000002">
    <property type="protein sequence ID" value="TCK05211.1"/>
    <property type="molecule type" value="Genomic_DNA"/>
</dbReference>
<proteinExistence type="predicted"/>
<organism evidence="1 2">
    <name type="scientific">Phorcysia thermohydrogeniphila</name>
    <dbReference type="NCBI Taxonomy" id="936138"/>
    <lineage>
        <taxon>Bacteria</taxon>
        <taxon>Pseudomonadati</taxon>
        <taxon>Aquificota</taxon>
        <taxon>Aquificia</taxon>
        <taxon>Desulfurobacteriales</taxon>
        <taxon>Desulfurobacteriaceae</taxon>
        <taxon>Phorcysia</taxon>
    </lineage>
</organism>
<dbReference type="AlphaFoldDB" id="A0A4R1GEI4"/>
<dbReference type="InterPro" id="IPR035093">
    <property type="entry name" value="RelE/ParE_toxin_dom_sf"/>
</dbReference>